<proteinExistence type="predicted"/>
<evidence type="ECO:0000313" key="3">
    <source>
        <dbReference type="Proteomes" id="UP000242715"/>
    </source>
</evidence>
<reference evidence="3" key="1">
    <citation type="journal article" date="2017" name="Front. Plant Sci.">
        <title>Climate Clever Clovers: New Paradigm to Reduce the Environmental Footprint of Ruminants by Breeding Low Methanogenic Forages Utilizing Haplotype Variation.</title>
        <authorList>
            <person name="Kaur P."/>
            <person name="Appels R."/>
            <person name="Bayer P.E."/>
            <person name="Keeble-Gagnere G."/>
            <person name="Wang J."/>
            <person name="Hirakawa H."/>
            <person name="Shirasawa K."/>
            <person name="Vercoe P."/>
            <person name="Stefanova K."/>
            <person name="Durmic Z."/>
            <person name="Nichols P."/>
            <person name="Revell C."/>
            <person name="Isobe S.N."/>
            <person name="Edwards D."/>
            <person name="Erskine W."/>
        </authorList>
    </citation>
    <scope>NUCLEOTIDE SEQUENCE [LARGE SCALE GENOMIC DNA]</scope>
    <source>
        <strain evidence="3">cv. Daliak</strain>
    </source>
</reference>
<keyword evidence="1" id="KW-0175">Coiled coil</keyword>
<evidence type="ECO:0000256" key="1">
    <source>
        <dbReference type="SAM" id="Coils"/>
    </source>
</evidence>
<feature type="coiled-coil region" evidence="1">
    <location>
        <begin position="101"/>
        <end position="141"/>
    </location>
</feature>
<accession>A0A2Z6PMZ6</accession>
<name>A0A2Z6PMZ6_TRISU</name>
<gene>
    <name evidence="2" type="ORF">TSUD_198270</name>
</gene>
<organism evidence="2 3">
    <name type="scientific">Trifolium subterraneum</name>
    <name type="common">Subterranean clover</name>
    <dbReference type="NCBI Taxonomy" id="3900"/>
    <lineage>
        <taxon>Eukaryota</taxon>
        <taxon>Viridiplantae</taxon>
        <taxon>Streptophyta</taxon>
        <taxon>Embryophyta</taxon>
        <taxon>Tracheophyta</taxon>
        <taxon>Spermatophyta</taxon>
        <taxon>Magnoliopsida</taxon>
        <taxon>eudicotyledons</taxon>
        <taxon>Gunneridae</taxon>
        <taxon>Pentapetalae</taxon>
        <taxon>rosids</taxon>
        <taxon>fabids</taxon>
        <taxon>Fabales</taxon>
        <taxon>Fabaceae</taxon>
        <taxon>Papilionoideae</taxon>
        <taxon>50 kb inversion clade</taxon>
        <taxon>NPAAA clade</taxon>
        <taxon>Hologalegina</taxon>
        <taxon>IRL clade</taxon>
        <taxon>Trifolieae</taxon>
        <taxon>Trifolium</taxon>
    </lineage>
</organism>
<dbReference type="AlphaFoldDB" id="A0A2Z6PMZ6"/>
<dbReference type="OrthoDB" id="10580261at2759"/>
<dbReference type="Proteomes" id="UP000242715">
    <property type="component" value="Unassembled WGS sequence"/>
</dbReference>
<keyword evidence="3" id="KW-1185">Reference proteome</keyword>
<protein>
    <submittedName>
        <fullName evidence="2">Uncharacterized protein</fullName>
    </submittedName>
</protein>
<sequence length="147" mass="16761">MEESLSTMVIKSESEKKSKKKFGMKHKCRVRSRNPNTGCGCAMAFHFHEVGDDWLPFPKHKHAAYLADIDASAKARAEGNPALDLDKYFQGPGNVCKPKPVANWKELLREKREELAAKAKANSLKRERKKAYKKKLLLKKEKECVCE</sequence>
<dbReference type="EMBL" id="DF974388">
    <property type="protein sequence ID" value="GAU48169.1"/>
    <property type="molecule type" value="Genomic_DNA"/>
</dbReference>
<evidence type="ECO:0000313" key="2">
    <source>
        <dbReference type="EMBL" id="GAU48169.1"/>
    </source>
</evidence>